<gene>
    <name evidence="2" type="ORF">EBB54_30190</name>
</gene>
<dbReference type="Pfam" id="PF02559">
    <property type="entry name" value="CarD_TRCF_RID"/>
    <property type="match status" value="1"/>
</dbReference>
<dbReference type="Gene3D" id="2.40.10.170">
    <property type="match status" value="1"/>
</dbReference>
<evidence type="ECO:0000313" key="2">
    <source>
        <dbReference type="EMBL" id="RRK35124.1"/>
    </source>
</evidence>
<dbReference type="InterPro" id="IPR003711">
    <property type="entry name" value="CarD-like/TRCF_RID"/>
</dbReference>
<name>A0A3R8JST7_9FIRM</name>
<protein>
    <submittedName>
        <fullName evidence="2">CarD-like/TRCF domain protein</fullName>
    </submittedName>
</protein>
<proteinExistence type="predicted"/>
<organism evidence="2 3">
    <name type="scientific">Schaedlerella arabinosiphila</name>
    <dbReference type="NCBI Taxonomy" id="2044587"/>
    <lineage>
        <taxon>Bacteria</taxon>
        <taxon>Bacillati</taxon>
        <taxon>Bacillota</taxon>
        <taxon>Clostridia</taxon>
        <taxon>Lachnospirales</taxon>
        <taxon>Lachnospiraceae</taxon>
        <taxon>Schaedlerella</taxon>
    </lineage>
</organism>
<dbReference type="RefSeq" id="WP_125130520.1">
    <property type="nucleotide sequence ID" value="NZ_RHJS01000002.1"/>
</dbReference>
<keyword evidence="3" id="KW-1185">Reference proteome</keyword>
<sequence length="163" mass="19247">MHNQGDAVVYKCKGVYRIEDVGTLDFTFADRKKKYYTLQSVANAKDRAYVPIDDNTNIRKPIEREAVLGLIKRMDDIEILWVRSEKTREQEYKDCISGYVPENWIRVLKTLYRRTEHRGGVTSMDKKYQQILEHALYSEFSYALGIPENKVEGFIYEHRKKEA</sequence>
<dbReference type="AlphaFoldDB" id="A0A3R8JST7"/>
<feature type="domain" description="CarD-like/TRCF RNAP-interacting" evidence="1">
    <location>
        <begin position="3"/>
        <end position="60"/>
    </location>
</feature>
<evidence type="ECO:0000313" key="3">
    <source>
        <dbReference type="Proteomes" id="UP000274920"/>
    </source>
</evidence>
<dbReference type="InterPro" id="IPR042215">
    <property type="entry name" value="CarD-like_C"/>
</dbReference>
<comment type="caution">
    <text evidence="2">The sequence shown here is derived from an EMBL/GenBank/DDBJ whole genome shotgun (WGS) entry which is preliminary data.</text>
</comment>
<dbReference type="Proteomes" id="UP000274920">
    <property type="component" value="Unassembled WGS sequence"/>
</dbReference>
<dbReference type="Gene3D" id="1.20.58.1290">
    <property type="entry name" value="CarD-like, C-terminal domain"/>
    <property type="match status" value="1"/>
</dbReference>
<accession>A0A3R8JST7</accession>
<dbReference type="EMBL" id="RHJS01000002">
    <property type="protein sequence ID" value="RRK35124.1"/>
    <property type="molecule type" value="Genomic_DNA"/>
</dbReference>
<reference evidence="2" key="1">
    <citation type="submission" date="2018-10" db="EMBL/GenBank/DDBJ databases">
        <title>Schaedlerella arabinophila gen. nov. sp. nov., isolated from the mouse intestinal tract and comparative analysis with the genome of the closely related altered Schaedler flora strain ASF502.</title>
        <authorList>
            <person name="Miyake S."/>
            <person name="Soh M."/>
            <person name="Seedorf H."/>
        </authorList>
    </citation>
    <scope>NUCLEOTIDE SEQUENCE [LARGE SCALE GENOMIC DNA]</scope>
    <source>
        <strain evidence="2">DSM 106076</strain>
    </source>
</reference>
<evidence type="ECO:0000259" key="1">
    <source>
        <dbReference type="Pfam" id="PF02559"/>
    </source>
</evidence>